<accession>A0A197KJW2</accession>
<dbReference type="Proteomes" id="UP000078512">
    <property type="component" value="Unassembled WGS sequence"/>
</dbReference>
<gene>
    <name evidence="1" type="ORF">K457DRAFT_12512</name>
</gene>
<dbReference type="OrthoDB" id="2432435at2759"/>
<proteinExistence type="predicted"/>
<reference evidence="1 2" key="1">
    <citation type="submission" date="2016-05" db="EMBL/GenBank/DDBJ databases">
        <title>Genome sequencing reveals origins of a unique bacterial endosymbiosis in the earliest lineages of terrestrial Fungi.</title>
        <authorList>
            <consortium name="DOE Joint Genome Institute"/>
            <person name="Uehling J."/>
            <person name="Gryganskyi A."/>
            <person name="Hameed K."/>
            <person name="Tschaplinski T."/>
            <person name="Misztal P."/>
            <person name="Wu S."/>
            <person name="Desiro A."/>
            <person name="Vande Pol N."/>
            <person name="Du Z.-Y."/>
            <person name="Zienkiewicz A."/>
            <person name="Zienkiewicz K."/>
            <person name="Morin E."/>
            <person name="Tisserant E."/>
            <person name="Splivallo R."/>
            <person name="Hainaut M."/>
            <person name="Henrissat B."/>
            <person name="Ohm R."/>
            <person name="Kuo A."/>
            <person name="Yan J."/>
            <person name="Lipzen A."/>
            <person name="Nolan M."/>
            <person name="Labutti K."/>
            <person name="Barry K."/>
            <person name="Goldstein A."/>
            <person name="Labbe J."/>
            <person name="Schadt C."/>
            <person name="Tuskan G."/>
            <person name="Grigoriev I."/>
            <person name="Martin F."/>
            <person name="Vilgalys R."/>
            <person name="Bonito G."/>
        </authorList>
    </citation>
    <scope>NUCLEOTIDE SEQUENCE [LARGE SCALE GENOMIC DNA]</scope>
    <source>
        <strain evidence="1 2">AG-77</strain>
    </source>
</reference>
<dbReference type="EMBL" id="KV442011">
    <property type="protein sequence ID" value="OAQ36856.1"/>
    <property type="molecule type" value="Genomic_DNA"/>
</dbReference>
<organism evidence="1 2">
    <name type="scientific">Linnemannia elongata AG-77</name>
    <dbReference type="NCBI Taxonomy" id="1314771"/>
    <lineage>
        <taxon>Eukaryota</taxon>
        <taxon>Fungi</taxon>
        <taxon>Fungi incertae sedis</taxon>
        <taxon>Mucoromycota</taxon>
        <taxon>Mortierellomycotina</taxon>
        <taxon>Mortierellomycetes</taxon>
        <taxon>Mortierellales</taxon>
        <taxon>Mortierellaceae</taxon>
        <taxon>Linnemannia</taxon>
    </lineage>
</organism>
<evidence type="ECO:0000313" key="2">
    <source>
        <dbReference type="Proteomes" id="UP000078512"/>
    </source>
</evidence>
<dbReference type="AlphaFoldDB" id="A0A197KJW2"/>
<dbReference type="SUPFAM" id="SSF52058">
    <property type="entry name" value="L domain-like"/>
    <property type="match status" value="1"/>
</dbReference>
<keyword evidence="2" id="KW-1185">Reference proteome</keyword>
<name>A0A197KJW2_9FUNG</name>
<evidence type="ECO:0000313" key="1">
    <source>
        <dbReference type="EMBL" id="OAQ36856.1"/>
    </source>
</evidence>
<protein>
    <submittedName>
        <fullName evidence="1">Uncharacterized protein</fullName>
    </submittedName>
</protein>
<sequence>MAAVKNNQPKPKFSLAIRDIRHAPVVQSLVVTLDWDFGSANLVTLVDMVSKSKVKFIKLDLQDDQTSNATIESLRPGKGCYHSLLGLLSNSKLHSLQFLNLYLLGTRTSNLPSSFSAPWLQSFFFHGRINEEDQSRLINIISRCSQLVDLRLVPEDWCSMDLSLQQAVFSLKMLRRLHLRGWDLCLHQDRNLNDRRPMKEIVYYTALEDARVLTKTIRRSGLVLEILVLYFYAGTVVDICPGDPTPIPLPGESEGTPAESLSNAPHLSALTHLDLSMPLTDSSLKYLSNILPRLYFVHFGCNVHLHRLLLHCNLASLKSLSSNDANGTDLNLLLETMGEETYYSSAEQVVANRINEFTESLVIRLDEFLSTKYVEGGGKPRTAVGSSKTLPSHRLTNIGSIGAKNHHYRFLQHHVLEIPKKTQVLQSIHQLYILGAISQYHIVSANAAVQSTFFQNGRSS</sequence>